<organism evidence="2 3">
    <name type="scientific">Stegodyphus mimosarum</name>
    <name type="common">African social velvet spider</name>
    <dbReference type="NCBI Taxonomy" id="407821"/>
    <lineage>
        <taxon>Eukaryota</taxon>
        <taxon>Metazoa</taxon>
        <taxon>Ecdysozoa</taxon>
        <taxon>Arthropoda</taxon>
        <taxon>Chelicerata</taxon>
        <taxon>Arachnida</taxon>
        <taxon>Araneae</taxon>
        <taxon>Araneomorphae</taxon>
        <taxon>Entelegynae</taxon>
        <taxon>Eresoidea</taxon>
        <taxon>Eresidae</taxon>
        <taxon>Stegodyphus</taxon>
    </lineage>
</organism>
<feature type="transmembrane region" description="Helical" evidence="1">
    <location>
        <begin position="80"/>
        <end position="100"/>
    </location>
</feature>
<protein>
    <submittedName>
        <fullName evidence="2">Uncharacterized protein</fullName>
    </submittedName>
</protein>
<evidence type="ECO:0000313" key="3">
    <source>
        <dbReference type="Proteomes" id="UP000054359"/>
    </source>
</evidence>
<name>A0A087TKE9_STEMI</name>
<feature type="non-terminal residue" evidence="2">
    <location>
        <position position="118"/>
    </location>
</feature>
<evidence type="ECO:0000256" key="1">
    <source>
        <dbReference type="SAM" id="Phobius"/>
    </source>
</evidence>
<proteinExistence type="predicted"/>
<sequence>MYKNNEWIPLLTITVIFACLAVVYSYPLNSKAAGWMSNTGEDSRSYSHLGGDSKFSKGVFSSHPPRSSFQTGANTANKTLAAILLMAVFGLGATALLVILCSKMAKKEEYDSVKGSIY</sequence>
<keyword evidence="3" id="KW-1185">Reference proteome</keyword>
<dbReference type="PROSITE" id="PS51257">
    <property type="entry name" value="PROKAR_LIPOPROTEIN"/>
    <property type="match status" value="1"/>
</dbReference>
<dbReference type="AlphaFoldDB" id="A0A087TKE9"/>
<keyword evidence="1" id="KW-1133">Transmembrane helix</keyword>
<keyword evidence="1" id="KW-0812">Transmembrane</keyword>
<dbReference type="EMBL" id="KK115628">
    <property type="protein sequence ID" value="KFM65588.1"/>
    <property type="molecule type" value="Genomic_DNA"/>
</dbReference>
<keyword evidence="1" id="KW-0472">Membrane</keyword>
<dbReference type="OrthoDB" id="6416767at2759"/>
<evidence type="ECO:0000313" key="2">
    <source>
        <dbReference type="EMBL" id="KFM65588.1"/>
    </source>
</evidence>
<reference evidence="2 3" key="1">
    <citation type="submission" date="2013-11" db="EMBL/GenBank/DDBJ databases">
        <title>Genome sequencing of Stegodyphus mimosarum.</title>
        <authorList>
            <person name="Bechsgaard J."/>
        </authorList>
    </citation>
    <scope>NUCLEOTIDE SEQUENCE [LARGE SCALE GENOMIC DNA]</scope>
</reference>
<dbReference type="Proteomes" id="UP000054359">
    <property type="component" value="Unassembled WGS sequence"/>
</dbReference>
<accession>A0A087TKE9</accession>
<dbReference type="OMA" id="TAFFMIV"/>
<feature type="transmembrane region" description="Helical" evidence="1">
    <location>
        <begin position="7"/>
        <end position="26"/>
    </location>
</feature>
<gene>
    <name evidence="2" type="ORF">X975_08880</name>
</gene>